<protein>
    <submittedName>
        <fullName evidence="2">Chemotaxis protein CheW</fullName>
    </submittedName>
</protein>
<dbReference type="EMBL" id="JACRAF010000059">
    <property type="protein sequence ID" value="MBI4923623.1"/>
    <property type="molecule type" value="Genomic_DNA"/>
</dbReference>
<reference evidence="2" key="1">
    <citation type="submission" date="2020-07" db="EMBL/GenBank/DDBJ databases">
        <title>Huge and variable diversity of episymbiotic CPR bacteria and DPANN archaea in groundwater ecosystems.</title>
        <authorList>
            <person name="He C.Y."/>
            <person name="Keren R."/>
            <person name="Whittaker M."/>
            <person name="Farag I.F."/>
            <person name="Doudna J."/>
            <person name="Cate J.H.D."/>
            <person name="Banfield J.F."/>
        </authorList>
    </citation>
    <scope>NUCLEOTIDE SEQUENCE</scope>
    <source>
        <strain evidence="2">NC_groundwater_1586_Pr3_B-0.1um_66_15</strain>
    </source>
</reference>
<proteinExistence type="predicted"/>
<dbReference type="AlphaFoldDB" id="A0A933L469"/>
<organism evidence="2 3">
    <name type="scientific">Devosia nanyangense</name>
    <dbReference type="NCBI Taxonomy" id="1228055"/>
    <lineage>
        <taxon>Bacteria</taxon>
        <taxon>Pseudomonadati</taxon>
        <taxon>Pseudomonadota</taxon>
        <taxon>Alphaproteobacteria</taxon>
        <taxon>Hyphomicrobiales</taxon>
        <taxon>Devosiaceae</taxon>
        <taxon>Devosia</taxon>
    </lineage>
</organism>
<dbReference type="PANTHER" id="PTHR22617">
    <property type="entry name" value="CHEMOTAXIS SENSOR HISTIDINE KINASE-RELATED"/>
    <property type="match status" value="1"/>
</dbReference>
<evidence type="ECO:0000313" key="2">
    <source>
        <dbReference type="EMBL" id="MBI4923623.1"/>
    </source>
</evidence>
<feature type="domain" description="CheW-like" evidence="1">
    <location>
        <begin position="23"/>
        <end position="165"/>
    </location>
</feature>
<comment type="caution">
    <text evidence="2">The sequence shown here is derived from an EMBL/GenBank/DDBJ whole genome shotgun (WGS) entry which is preliminary data.</text>
</comment>
<dbReference type="Gene3D" id="2.40.50.180">
    <property type="entry name" value="CheA-289, Domain 4"/>
    <property type="match status" value="1"/>
</dbReference>
<evidence type="ECO:0000259" key="1">
    <source>
        <dbReference type="PROSITE" id="PS50851"/>
    </source>
</evidence>
<dbReference type="InterPro" id="IPR036061">
    <property type="entry name" value="CheW-like_dom_sf"/>
</dbReference>
<dbReference type="Gene3D" id="2.30.30.40">
    <property type="entry name" value="SH3 Domains"/>
    <property type="match status" value="1"/>
</dbReference>
<accession>A0A933L469</accession>
<dbReference type="InterPro" id="IPR039315">
    <property type="entry name" value="CheW"/>
</dbReference>
<gene>
    <name evidence="2" type="ORF">HY834_17925</name>
</gene>
<dbReference type="Proteomes" id="UP000782610">
    <property type="component" value="Unassembled WGS sequence"/>
</dbReference>
<dbReference type="PROSITE" id="PS50851">
    <property type="entry name" value="CHEW"/>
    <property type="match status" value="1"/>
</dbReference>
<dbReference type="GO" id="GO:0005829">
    <property type="term" value="C:cytosol"/>
    <property type="evidence" value="ECO:0007669"/>
    <property type="project" value="TreeGrafter"/>
</dbReference>
<dbReference type="SUPFAM" id="SSF50341">
    <property type="entry name" value="CheW-like"/>
    <property type="match status" value="1"/>
</dbReference>
<dbReference type="GO" id="GO:0007165">
    <property type="term" value="P:signal transduction"/>
    <property type="evidence" value="ECO:0007669"/>
    <property type="project" value="InterPro"/>
</dbReference>
<dbReference type="SMART" id="SM00260">
    <property type="entry name" value="CheW"/>
    <property type="match status" value="1"/>
</dbReference>
<sequence>MANLSASTIPLGQIAQPLAVSAPNQFVTFNSGERAFGVDIMAVREIRSWSPTTELPGQPAEACGVLDIRGSIVQVYDLRALIGGRDSGRAGGAGQVVLVVSLRDEEVGILVDTVSDIIFADRDDMRPAPAPRGPHGANIVSGLVKNESRLIAILDLEALFPEGGSGHVTFI</sequence>
<dbReference type="Pfam" id="PF01584">
    <property type="entry name" value="CheW"/>
    <property type="match status" value="1"/>
</dbReference>
<dbReference type="InterPro" id="IPR002545">
    <property type="entry name" value="CheW-lke_dom"/>
</dbReference>
<evidence type="ECO:0000313" key="3">
    <source>
        <dbReference type="Proteomes" id="UP000782610"/>
    </source>
</evidence>
<name>A0A933L469_9HYPH</name>
<dbReference type="PANTHER" id="PTHR22617:SF23">
    <property type="entry name" value="CHEMOTAXIS PROTEIN CHEW"/>
    <property type="match status" value="1"/>
</dbReference>
<dbReference type="GO" id="GO:0006935">
    <property type="term" value="P:chemotaxis"/>
    <property type="evidence" value="ECO:0007669"/>
    <property type="project" value="InterPro"/>
</dbReference>